<comment type="similarity">
    <text evidence="2">Belongs to the ARPC4 family.</text>
</comment>
<keyword evidence="6" id="KW-0472">Membrane</keyword>
<keyword evidence="9" id="KW-1185">Reference proteome</keyword>
<feature type="transmembrane region" description="Helical" evidence="6">
    <location>
        <begin position="286"/>
        <end position="308"/>
    </location>
</feature>
<gene>
    <name evidence="8" type="ORF">X798_02172</name>
</gene>
<dbReference type="GO" id="GO:0034314">
    <property type="term" value="P:Arp2/3 complex-mediated actin nucleation"/>
    <property type="evidence" value="ECO:0007669"/>
    <property type="project" value="InterPro"/>
</dbReference>
<keyword evidence="5" id="KW-0206">Cytoskeleton</keyword>
<dbReference type="OrthoDB" id="336240at2759"/>
<evidence type="ECO:0000256" key="6">
    <source>
        <dbReference type="SAM" id="Phobius"/>
    </source>
</evidence>
<dbReference type="InterPro" id="IPR013784">
    <property type="entry name" value="Carb-bd-like_fold"/>
</dbReference>
<keyword evidence="4" id="KW-0009">Actin-binding</keyword>
<dbReference type="SUPFAM" id="SSF49452">
    <property type="entry name" value="Starch-binding domain-like"/>
    <property type="match status" value="1"/>
</dbReference>
<evidence type="ECO:0000256" key="2">
    <source>
        <dbReference type="ARBA" id="ARBA00005919"/>
    </source>
</evidence>
<keyword evidence="6" id="KW-0812">Transmembrane</keyword>
<dbReference type="GO" id="GO:0005885">
    <property type="term" value="C:Arp2/3 protein complex"/>
    <property type="evidence" value="ECO:0007669"/>
    <property type="project" value="InterPro"/>
</dbReference>
<evidence type="ECO:0000256" key="1">
    <source>
        <dbReference type="ARBA" id="ARBA00004245"/>
    </source>
</evidence>
<name>A0A238BZX4_9BILA</name>
<dbReference type="AlphaFoldDB" id="A0A238BZX4"/>
<evidence type="ECO:0000256" key="3">
    <source>
        <dbReference type="ARBA" id="ARBA00022490"/>
    </source>
</evidence>
<dbReference type="GO" id="GO:0030246">
    <property type="term" value="F:carbohydrate binding"/>
    <property type="evidence" value="ECO:0007669"/>
    <property type="project" value="InterPro"/>
</dbReference>
<dbReference type="Pfam" id="PF05856">
    <property type="entry name" value="ARPC4"/>
    <property type="match status" value="1"/>
</dbReference>
<dbReference type="GO" id="GO:0051015">
    <property type="term" value="F:actin filament binding"/>
    <property type="evidence" value="ECO:0007669"/>
    <property type="project" value="TreeGrafter"/>
</dbReference>
<protein>
    <recommendedName>
        <fullName evidence="7">ER membrane protein complex subunit 7 beta-sandwich domain-containing protein</fullName>
    </recommendedName>
</protein>
<dbReference type="EMBL" id="KZ269984">
    <property type="protein sequence ID" value="OZC10749.1"/>
    <property type="molecule type" value="Genomic_DNA"/>
</dbReference>
<dbReference type="Gene3D" id="3.30.1460.20">
    <property type="match status" value="1"/>
</dbReference>
<dbReference type="GO" id="GO:0030041">
    <property type="term" value="P:actin filament polymerization"/>
    <property type="evidence" value="ECO:0007669"/>
    <property type="project" value="InterPro"/>
</dbReference>
<dbReference type="SUPFAM" id="SSF69645">
    <property type="entry name" value="Arp2/3 complex subunits"/>
    <property type="match status" value="1"/>
</dbReference>
<evidence type="ECO:0000313" key="8">
    <source>
        <dbReference type="EMBL" id="OZC10749.1"/>
    </source>
</evidence>
<comment type="subcellular location">
    <subcellularLocation>
        <location evidence="1">Cytoplasm</location>
        <location evidence="1">Cytoskeleton</location>
    </subcellularLocation>
</comment>
<evidence type="ECO:0000259" key="7">
    <source>
        <dbReference type="Pfam" id="PF09430"/>
    </source>
</evidence>
<dbReference type="InterPro" id="IPR008384">
    <property type="entry name" value="ARPC4"/>
</dbReference>
<evidence type="ECO:0000313" key="9">
    <source>
        <dbReference type="Proteomes" id="UP000242913"/>
    </source>
</evidence>
<sequence length="356" mass="40700">MCLEQFSSQVVERYNKPEVEVGTSSELLLTPVVVSRNKQERVLIEPSINSVRVSIAVKQADDIEKILTHKFTRFMCQRADNFIILRRRPISGYDISFLITATHTEMMYKHKLVDFLIHFMQEIDKVLAMFPLLTLLLSMVRESAATLEETIEHATATYKIEGQIIFPELFDSQNGKLSPSRVLLNYNFKHVAFVRHDGSFVVSGVPPGSYIIQVSNIDYAFEPVRVDITSKGKIRARRLNLLQVLQMFSPFQPSLVSSLPYPLRLNAVHQINYFRPREEWHLTDMLANPMVLMMVVPLVLLVILPKLVNANDPEVKKEMAKSMPQMDVPDVSEMLASWLGGNQKKTRRTAAGNKKR</sequence>
<accession>A0A238BZX4</accession>
<dbReference type="Pfam" id="PF09430">
    <property type="entry name" value="EMC7_beta-sandw"/>
    <property type="match status" value="1"/>
</dbReference>
<keyword evidence="6" id="KW-1133">Transmembrane helix</keyword>
<dbReference type="PANTHER" id="PTHR22629:SF0">
    <property type="entry name" value="ACTIN-RELATED PROTEIN 2_3 COMPLEX SUBUNIT 4"/>
    <property type="match status" value="1"/>
</dbReference>
<proteinExistence type="inferred from homology"/>
<reference evidence="8 9" key="1">
    <citation type="submission" date="2015-12" db="EMBL/GenBank/DDBJ databases">
        <title>Draft genome of the nematode, Onchocerca flexuosa.</title>
        <authorList>
            <person name="Mitreva M."/>
        </authorList>
    </citation>
    <scope>NUCLEOTIDE SEQUENCE [LARGE SCALE GENOMIC DNA]</scope>
    <source>
        <strain evidence="8">Red Deer</strain>
    </source>
</reference>
<organism evidence="8 9">
    <name type="scientific">Onchocerca flexuosa</name>
    <dbReference type="NCBI Taxonomy" id="387005"/>
    <lineage>
        <taxon>Eukaryota</taxon>
        <taxon>Metazoa</taxon>
        <taxon>Ecdysozoa</taxon>
        <taxon>Nematoda</taxon>
        <taxon>Chromadorea</taxon>
        <taxon>Rhabditida</taxon>
        <taxon>Spirurina</taxon>
        <taxon>Spiruromorpha</taxon>
        <taxon>Filarioidea</taxon>
        <taxon>Onchocercidae</taxon>
        <taxon>Onchocerca</taxon>
    </lineage>
</organism>
<evidence type="ECO:0000256" key="4">
    <source>
        <dbReference type="ARBA" id="ARBA00023203"/>
    </source>
</evidence>
<dbReference type="InterPro" id="IPR019008">
    <property type="entry name" value="Beta_sandwich_EMC7"/>
</dbReference>
<keyword evidence="3" id="KW-0963">Cytoplasm</keyword>
<dbReference type="PANTHER" id="PTHR22629">
    <property type="entry name" value="ARP2/3 COMPLEX 20 KD SUBUNIT"/>
    <property type="match status" value="1"/>
</dbReference>
<evidence type="ECO:0000256" key="5">
    <source>
        <dbReference type="ARBA" id="ARBA00023212"/>
    </source>
</evidence>
<dbReference type="InterPro" id="IPR034666">
    <property type="entry name" value="ARPC2/4"/>
</dbReference>
<feature type="domain" description="ER membrane protein complex subunit 7 beta-sandwich" evidence="7">
    <location>
        <begin position="175"/>
        <end position="293"/>
    </location>
</feature>
<dbReference type="Proteomes" id="UP000242913">
    <property type="component" value="Unassembled WGS sequence"/>
</dbReference>